<dbReference type="InterPro" id="IPR012337">
    <property type="entry name" value="RNaseH-like_sf"/>
</dbReference>
<comment type="caution">
    <text evidence="3">The sequence shown here is derived from an EMBL/GenBank/DDBJ whole genome shotgun (WGS) entry which is preliminary data.</text>
</comment>
<dbReference type="PANTHER" id="PTHR30007:SF1">
    <property type="entry name" value="BLR1914 PROTEIN"/>
    <property type="match status" value="1"/>
</dbReference>
<evidence type="ECO:0000313" key="4">
    <source>
        <dbReference type="Proteomes" id="UP001589858"/>
    </source>
</evidence>
<gene>
    <name evidence="3" type="ORF">ACFFF8_14585</name>
</gene>
<proteinExistence type="predicted"/>
<keyword evidence="4" id="KW-1185">Reference proteome</keyword>
<accession>A0ABV6SCM2</accession>
<dbReference type="PANTHER" id="PTHR30007">
    <property type="entry name" value="PHP DOMAIN PROTEIN"/>
    <property type="match status" value="1"/>
</dbReference>
<feature type="domain" description="Transposase IS4-like" evidence="1">
    <location>
        <begin position="87"/>
        <end position="251"/>
    </location>
</feature>
<dbReference type="SUPFAM" id="SSF53098">
    <property type="entry name" value="Ribonuclease H-like"/>
    <property type="match status" value="1"/>
</dbReference>
<feature type="domain" description="Insertion element IS402-like" evidence="2">
    <location>
        <begin position="7"/>
        <end position="77"/>
    </location>
</feature>
<dbReference type="NCBIfam" id="NF033580">
    <property type="entry name" value="transpos_IS5_3"/>
    <property type="match status" value="1"/>
</dbReference>
<protein>
    <submittedName>
        <fullName evidence="3">IS5 family transposase</fullName>
    </submittedName>
</protein>
<dbReference type="RefSeq" id="WP_267224635.1">
    <property type="nucleotide sequence ID" value="NZ_JAPCWC010000040.1"/>
</dbReference>
<reference evidence="3 4" key="1">
    <citation type="submission" date="2024-09" db="EMBL/GenBank/DDBJ databases">
        <authorList>
            <person name="Sun Q."/>
            <person name="Mori K."/>
        </authorList>
    </citation>
    <scope>NUCLEOTIDE SEQUENCE [LARGE SCALE GENOMIC DNA]</scope>
    <source>
        <strain evidence="3 4">CICC 11035S</strain>
    </source>
</reference>
<evidence type="ECO:0000259" key="2">
    <source>
        <dbReference type="Pfam" id="PF13340"/>
    </source>
</evidence>
<dbReference type="Proteomes" id="UP001589858">
    <property type="component" value="Unassembled WGS sequence"/>
</dbReference>
<name>A0ABV6SCM2_9SPHN</name>
<dbReference type="Pfam" id="PF13340">
    <property type="entry name" value="DUF4096"/>
    <property type="match status" value="1"/>
</dbReference>
<dbReference type="EMBL" id="JBHLTM010000057">
    <property type="protein sequence ID" value="MFC0685823.1"/>
    <property type="molecule type" value="Genomic_DNA"/>
</dbReference>
<evidence type="ECO:0000259" key="1">
    <source>
        <dbReference type="Pfam" id="PF01609"/>
    </source>
</evidence>
<organism evidence="3 4">
    <name type="scientific">Novosphingobium clariflavum</name>
    <dbReference type="NCBI Taxonomy" id="2029884"/>
    <lineage>
        <taxon>Bacteria</taxon>
        <taxon>Pseudomonadati</taxon>
        <taxon>Pseudomonadota</taxon>
        <taxon>Alphaproteobacteria</taxon>
        <taxon>Sphingomonadales</taxon>
        <taxon>Sphingomonadaceae</taxon>
        <taxon>Novosphingobium</taxon>
    </lineage>
</organism>
<dbReference type="InterPro" id="IPR002559">
    <property type="entry name" value="Transposase_11"/>
</dbReference>
<evidence type="ECO:0000313" key="3">
    <source>
        <dbReference type="EMBL" id="MFC0685823.1"/>
    </source>
</evidence>
<dbReference type="Pfam" id="PF01609">
    <property type="entry name" value="DDE_Tnp_1"/>
    <property type="match status" value="1"/>
</dbReference>
<sequence length="253" mass="29134">MSDLYWLTDEQMARLEPYFPKSHGKPRVDDRRVLSGIIFVNRNGLRWRDAPKDYGPHKTLYNRWKRWGDKGVFLRIMEGLAAPQASERKTVMIDATYLKAHRTASSLAVKKGNAGRLIGRTKGGMNTKLHAVTDTNGRPISFFMTAGQVSDYIGAAALLDELPKAQWLLADRGYDADWFRDALQEKGITSCIPGRKSRNKAVKYDKRRYKRRNRIEIMFGRLKDWRRVATRYDRCPNAFFSAIALAATVIFWL</sequence>
<dbReference type="InterPro" id="IPR025161">
    <property type="entry name" value="IS402-like_dom"/>
</dbReference>